<gene>
    <name evidence="6" type="ORF">HLB16_22220</name>
</gene>
<comment type="caution">
    <text evidence="6">The sequence shown here is derived from an EMBL/GenBank/DDBJ whole genome shotgun (WGS) entry which is preliminary data.</text>
</comment>
<dbReference type="Pfam" id="PF01638">
    <property type="entry name" value="HxlR"/>
    <property type="match status" value="1"/>
</dbReference>
<dbReference type="SUPFAM" id="SSF46785">
    <property type="entry name" value="Winged helix' DNA-binding domain"/>
    <property type="match status" value="1"/>
</dbReference>
<keyword evidence="2" id="KW-0238">DNA-binding</keyword>
<feature type="region of interest" description="Disordered" evidence="4">
    <location>
        <begin position="162"/>
        <end position="195"/>
    </location>
</feature>
<dbReference type="PROSITE" id="PS51118">
    <property type="entry name" value="HTH_HXLR"/>
    <property type="match status" value="1"/>
</dbReference>
<reference evidence="6 7" key="1">
    <citation type="submission" date="2020-05" db="EMBL/GenBank/DDBJ databases">
        <title>MicrobeNet Type strains.</title>
        <authorList>
            <person name="Nicholson A.C."/>
        </authorList>
    </citation>
    <scope>NUCLEOTIDE SEQUENCE [LARGE SCALE GENOMIC DNA]</scope>
    <source>
        <strain evidence="6 7">ATCC 700815</strain>
    </source>
</reference>
<sequence>MKRTDVGTSCCPVARSLSHVGEWWSILILRDAMIGLTRFDEFEKSLGIAPNMLTRRLASLVEAGLLERVQYQDRPPRYEYFLTEAGKAFRPVLLAFVEWGSRYFAPEGRSVQLVERATGRPVRVGMVDLDTGKPVDARDYVIEPGPAADDHLRYCFAYGKTKRRGGDTGLKFVPPPTSVVDDDGDGRARRGKAPT</sequence>
<evidence type="ECO:0000256" key="3">
    <source>
        <dbReference type="ARBA" id="ARBA00023163"/>
    </source>
</evidence>
<evidence type="ECO:0000256" key="2">
    <source>
        <dbReference type="ARBA" id="ARBA00023125"/>
    </source>
</evidence>
<feature type="domain" description="HTH hxlR-type" evidence="5">
    <location>
        <begin position="11"/>
        <end position="108"/>
    </location>
</feature>
<accession>A0A849BCI1</accession>
<evidence type="ECO:0000313" key="7">
    <source>
        <dbReference type="Proteomes" id="UP000542973"/>
    </source>
</evidence>
<protein>
    <submittedName>
        <fullName evidence="6">Helix-turn-helix transcriptional regulator</fullName>
    </submittedName>
</protein>
<dbReference type="InterPro" id="IPR002577">
    <property type="entry name" value="HTH_HxlR"/>
</dbReference>
<evidence type="ECO:0000313" key="6">
    <source>
        <dbReference type="EMBL" id="NNH13571.1"/>
    </source>
</evidence>
<dbReference type="AlphaFoldDB" id="A0A849BCI1"/>
<evidence type="ECO:0000256" key="4">
    <source>
        <dbReference type="SAM" id="MobiDB-lite"/>
    </source>
</evidence>
<dbReference type="PANTHER" id="PTHR33204">
    <property type="entry name" value="TRANSCRIPTIONAL REGULATOR, MARR FAMILY"/>
    <property type="match status" value="1"/>
</dbReference>
<dbReference type="InterPro" id="IPR036388">
    <property type="entry name" value="WH-like_DNA-bd_sf"/>
</dbReference>
<organism evidence="6 7">
    <name type="scientific">Cupriavidus gilardii</name>
    <dbReference type="NCBI Taxonomy" id="82541"/>
    <lineage>
        <taxon>Bacteria</taxon>
        <taxon>Pseudomonadati</taxon>
        <taxon>Pseudomonadota</taxon>
        <taxon>Betaproteobacteria</taxon>
        <taxon>Burkholderiales</taxon>
        <taxon>Burkholderiaceae</taxon>
        <taxon>Cupriavidus</taxon>
    </lineage>
</organism>
<dbReference type="InterPro" id="IPR036390">
    <property type="entry name" value="WH_DNA-bd_sf"/>
</dbReference>
<evidence type="ECO:0000256" key="1">
    <source>
        <dbReference type="ARBA" id="ARBA00023015"/>
    </source>
</evidence>
<dbReference type="GO" id="GO:0003677">
    <property type="term" value="F:DNA binding"/>
    <property type="evidence" value="ECO:0007669"/>
    <property type="project" value="UniProtKB-KW"/>
</dbReference>
<evidence type="ECO:0000259" key="5">
    <source>
        <dbReference type="PROSITE" id="PS51118"/>
    </source>
</evidence>
<dbReference type="Proteomes" id="UP000542973">
    <property type="component" value="Unassembled WGS sequence"/>
</dbReference>
<name>A0A849BCI1_9BURK</name>
<keyword evidence="3" id="KW-0804">Transcription</keyword>
<dbReference type="PANTHER" id="PTHR33204:SF17">
    <property type="entry name" value="TRANSCRIPTIONAL REGULATORY PROTEIN"/>
    <property type="match status" value="1"/>
</dbReference>
<dbReference type="RefSeq" id="WP_053823578.1">
    <property type="nucleotide sequence ID" value="NZ_BAAAEB010000012.1"/>
</dbReference>
<dbReference type="Gene3D" id="1.10.10.10">
    <property type="entry name" value="Winged helix-like DNA-binding domain superfamily/Winged helix DNA-binding domain"/>
    <property type="match status" value="1"/>
</dbReference>
<proteinExistence type="predicted"/>
<keyword evidence="1" id="KW-0805">Transcription regulation</keyword>
<dbReference type="EMBL" id="JABEMD010000052">
    <property type="protein sequence ID" value="NNH13571.1"/>
    <property type="molecule type" value="Genomic_DNA"/>
</dbReference>